<name>A0ABT3GCT0_9BACT</name>
<keyword evidence="4" id="KW-1185">Reference proteome</keyword>
<proteinExistence type="predicted"/>
<feature type="transmembrane region" description="Helical" evidence="1">
    <location>
        <begin position="89"/>
        <end position="112"/>
    </location>
</feature>
<keyword evidence="1" id="KW-0812">Transmembrane</keyword>
<organism evidence="3 4">
    <name type="scientific">Luteolibacter arcticus</name>
    <dbReference type="NCBI Taxonomy" id="1581411"/>
    <lineage>
        <taxon>Bacteria</taxon>
        <taxon>Pseudomonadati</taxon>
        <taxon>Verrucomicrobiota</taxon>
        <taxon>Verrucomicrobiia</taxon>
        <taxon>Verrucomicrobiales</taxon>
        <taxon>Verrucomicrobiaceae</taxon>
        <taxon>Luteolibacter</taxon>
    </lineage>
</organism>
<feature type="transmembrane region" description="Helical" evidence="1">
    <location>
        <begin position="61"/>
        <end position="77"/>
    </location>
</feature>
<accession>A0ABT3GCT0</accession>
<evidence type="ECO:0000313" key="3">
    <source>
        <dbReference type="EMBL" id="MCW1921419.1"/>
    </source>
</evidence>
<keyword evidence="1" id="KW-1133">Transmembrane helix</keyword>
<evidence type="ECO:0000256" key="2">
    <source>
        <dbReference type="SAM" id="SignalP"/>
    </source>
</evidence>
<evidence type="ECO:0000256" key="1">
    <source>
        <dbReference type="SAM" id="Phobius"/>
    </source>
</evidence>
<reference evidence="3 4" key="1">
    <citation type="submission" date="2022-10" db="EMBL/GenBank/DDBJ databases">
        <title>Luteolibacter arcticus strain CCTCC AB 2014275, whole genome shotgun sequencing project.</title>
        <authorList>
            <person name="Zhao G."/>
            <person name="Shen L."/>
        </authorList>
    </citation>
    <scope>NUCLEOTIDE SEQUENCE [LARGE SCALE GENOMIC DNA]</scope>
    <source>
        <strain evidence="3 4">CCTCC AB 2014275</strain>
    </source>
</reference>
<feature type="signal peptide" evidence="2">
    <location>
        <begin position="1"/>
        <end position="21"/>
    </location>
</feature>
<dbReference type="Proteomes" id="UP001320876">
    <property type="component" value="Unassembled WGS sequence"/>
</dbReference>
<keyword evidence="2" id="KW-0732">Signal</keyword>
<feature type="transmembrane region" description="Helical" evidence="1">
    <location>
        <begin position="31"/>
        <end position="49"/>
    </location>
</feature>
<gene>
    <name evidence="3" type="ORF">OKA05_02575</name>
</gene>
<feature type="transmembrane region" description="Helical" evidence="1">
    <location>
        <begin position="119"/>
        <end position="141"/>
    </location>
</feature>
<feature type="chain" id="PRO_5045996435" evidence="2">
    <location>
        <begin position="22"/>
        <end position="154"/>
    </location>
</feature>
<sequence>MKRTAPAIAAVALAGATAAYAAIFYEGEAAHYRLWYYTPAAALAGAFIAERLGMRTIGRRALAVDLVVAMLCLARPLTGQPPVSGHAWFAVHALLTLEGTFSRMVAALVLVITLYAKLILWNGDVTLWPGLAAGLLSGWLWRRWRATGALSSQS</sequence>
<dbReference type="EMBL" id="JAPDDT010000001">
    <property type="protein sequence ID" value="MCW1921419.1"/>
    <property type="molecule type" value="Genomic_DNA"/>
</dbReference>
<comment type="caution">
    <text evidence="3">The sequence shown here is derived from an EMBL/GenBank/DDBJ whole genome shotgun (WGS) entry which is preliminary data.</text>
</comment>
<keyword evidence="1" id="KW-0472">Membrane</keyword>
<dbReference type="RefSeq" id="WP_264485528.1">
    <property type="nucleotide sequence ID" value="NZ_JAPDDT010000001.1"/>
</dbReference>
<evidence type="ECO:0000313" key="4">
    <source>
        <dbReference type="Proteomes" id="UP001320876"/>
    </source>
</evidence>
<protein>
    <submittedName>
        <fullName evidence="3">Uncharacterized protein</fullName>
    </submittedName>
</protein>